<dbReference type="GO" id="GO:0008234">
    <property type="term" value="F:cysteine-type peptidase activity"/>
    <property type="evidence" value="ECO:0007669"/>
    <property type="project" value="InterPro"/>
</dbReference>
<dbReference type="EMBL" id="CP060202">
    <property type="protein sequence ID" value="QNH61789.1"/>
    <property type="molecule type" value="Genomic_DNA"/>
</dbReference>
<gene>
    <name evidence="4" type="primary">porU</name>
    <name evidence="4" type="ORF">H4317_16785</name>
</gene>
<dbReference type="KEGG" id="hsk:H4317_16785"/>
<reference evidence="4 5" key="1">
    <citation type="submission" date="2020-08" db="EMBL/GenBank/DDBJ databases">
        <title>Hymenobacter sp. S2-20-2 genome sequencing.</title>
        <authorList>
            <person name="Jin L."/>
        </authorList>
    </citation>
    <scope>NUCLEOTIDE SEQUENCE [LARGE SCALE GENOMIC DNA]</scope>
    <source>
        <strain evidence="4 5">S2-20-2</strain>
    </source>
</reference>
<dbReference type="SUPFAM" id="SSF52129">
    <property type="entry name" value="Caspase-like"/>
    <property type="match status" value="1"/>
</dbReference>
<keyword evidence="5" id="KW-1185">Reference proteome</keyword>
<dbReference type="RefSeq" id="WP_185887711.1">
    <property type="nucleotide sequence ID" value="NZ_CP060202.1"/>
</dbReference>
<dbReference type="Pfam" id="PF01364">
    <property type="entry name" value="Peptidase_C25"/>
    <property type="match status" value="1"/>
</dbReference>
<feature type="domain" description="Gingipain" evidence="3">
    <location>
        <begin position="548"/>
        <end position="955"/>
    </location>
</feature>
<sequence>MRYFTLLVASCCLLLGFSSSVWAQDSRRSVAKKLSWAGTEEIPGPDRRLHRVPIFTGMQHRSGSLQGYAVISVPGTVADGQIRNAVYDAFSAAELALLRGFLPASAVPEVFERTQRGQPVTLVMVPAMRRSPKSGQIEKLVSFEYSYLSGAPTVRRGQQINYAAHSVLATGTWYKVGVDRSGIFKLDRSTLSAMGLDVQTLDPARLQVFGNATGMLPQAISTRRPDDLVENAVYFSGDNNTTLDANEYFLFYARSPHVWEPDTVNNSRRFRHVQHLYSDTAYYFVTVAAPPRTGRRVAPAPAAGVANAPAIAQYTARWFWEHDLVNLAKSGRQWLGEGFNPGTPQNFPTDLTDIVAGSTVQITSSVAGATNANDQHSFRLSVNGTTLSQALPTVSQSDHPEYAATSVRTFSYIPPASISSLSVGLTYLGGSNAKGYLDYLEVNALRPLRLTGSSLEFRSFSNLNPGSVSPFILAGSNTSTQVWEVSNPRRPRSYVLNASGSFTAPTDSIREFVAFNPSGTFSSPRSFGRVVNQDLHGTLNPAHDLDLVIVTHPTFRTEAQRLANWRTSHDRLKVAVVTTSQVYNEFGGGGQDVSAIRDMMKMVYDQRDSPRRNQYLLLFGDASYDYKSKPSNLNNTANLPADWWSKRSPNRADEIAQNYVPTYESRESFAQIYGRADGFGPQTFCSDDYFGILDEGEGEWSEISAPGELMDVGVGRLPVRAPSGSPYSATQATEVVDKLIAYDSRSATGKWRNRLTFVADDQDGSSHVTGSAEPFSAQLVREYPQFNLRKVYLDMYPQVNAAGGEQSPDCNRALDESFEQGSLIINYNGHGGPASLAQEQILTKATITGLQNQNKLTFMVTGTCDFSTYDDPERTSAGEMMLTDTKAGAAGLYTTTRLVFSTSATELVPNFLDSVLTYRSGMPTRLGDATLYSKNSGASVLNRNYVLLGDPSARLARPDVAMTLDSLNGRTLSSTTSDTLKALSLVRLSGSVRTGTDINSAINSSFSGIAQVTVYEKPTTVTTLATSPEDVRLNIQVQEGIIYDGQATVTNGRFSVRFVVPRDINYNVGLGKVSLYASNSSGEVVDAHGYRSVPVGAASNVIALDTIPPRITLFMDNEKFVFGGLTSPSPTLIANLFDESGINTTGSGIGHEITATLDNDPTKLTILNSFYTAQTNDYQKGTVNYGFKDLSTGPHVLHLKAWDTYNNSAVRDIEFIAATTDKLALSHVLNYPNPFAANTTFHFDHNRPNDVLDVQVQIFTVSGRLVRTLEATVNSGASHVPANYSDPSLSWNGRDEYNDQLARGVYVYRVSVRSQKDKSTTSKFEKLVILN</sequence>
<name>A0A7G7W5Z6_9BACT</name>
<evidence type="ECO:0000256" key="2">
    <source>
        <dbReference type="SAM" id="SignalP"/>
    </source>
</evidence>
<dbReference type="InterPro" id="IPR029030">
    <property type="entry name" value="Caspase-like_dom_sf"/>
</dbReference>
<dbReference type="GO" id="GO:0006508">
    <property type="term" value="P:proteolysis"/>
    <property type="evidence" value="ECO:0007669"/>
    <property type="project" value="InterPro"/>
</dbReference>
<dbReference type="CDD" id="cd02258">
    <property type="entry name" value="Peptidase_C25_N"/>
    <property type="match status" value="1"/>
</dbReference>
<organism evidence="4 5">
    <name type="scientific">Hymenobacter sediminicola</name>
    <dbReference type="NCBI Taxonomy" id="2761579"/>
    <lineage>
        <taxon>Bacteria</taxon>
        <taxon>Pseudomonadati</taxon>
        <taxon>Bacteroidota</taxon>
        <taxon>Cytophagia</taxon>
        <taxon>Cytophagales</taxon>
        <taxon>Hymenobacteraceae</taxon>
        <taxon>Hymenobacter</taxon>
    </lineage>
</organism>
<dbReference type="InterPro" id="IPR001769">
    <property type="entry name" value="Gingipain"/>
</dbReference>
<dbReference type="Proteomes" id="UP000515489">
    <property type="component" value="Chromosome"/>
</dbReference>
<evidence type="ECO:0000313" key="4">
    <source>
        <dbReference type="EMBL" id="QNH61789.1"/>
    </source>
</evidence>
<proteinExistence type="predicted"/>
<evidence type="ECO:0000313" key="5">
    <source>
        <dbReference type="Proteomes" id="UP000515489"/>
    </source>
</evidence>
<dbReference type="Gene3D" id="3.40.50.1460">
    <property type="match status" value="1"/>
</dbReference>
<feature type="signal peptide" evidence="2">
    <location>
        <begin position="1"/>
        <end position="23"/>
    </location>
</feature>
<feature type="chain" id="PRO_5028916509" evidence="2">
    <location>
        <begin position="24"/>
        <end position="1331"/>
    </location>
</feature>
<evidence type="ECO:0000259" key="3">
    <source>
        <dbReference type="Pfam" id="PF01364"/>
    </source>
</evidence>
<evidence type="ECO:0000256" key="1">
    <source>
        <dbReference type="ARBA" id="ARBA00022729"/>
    </source>
</evidence>
<keyword evidence="1 2" id="KW-0732">Signal</keyword>
<dbReference type="Gene3D" id="2.60.40.4070">
    <property type="match status" value="1"/>
</dbReference>
<dbReference type="NCBIfam" id="NF033707">
    <property type="entry name" value="T9SS_sortase"/>
    <property type="match status" value="1"/>
</dbReference>
<dbReference type="InterPro" id="IPR029031">
    <property type="entry name" value="Gingipain_N_sf"/>
</dbReference>
<accession>A0A7G7W5Z6</accession>
<dbReference type="Gene3D" id="3.40.50.10390">
    <property type="entry name" value="Gingipain r, domain 1"/>
    <property type="match status" value="1"/>
</dbReference>
<protein>
    <submittedName>
        <fullName evidence="4">Type IX secretion system sortase PorU</fullName>
    </submittedName>
</protein>